<dbReference type="InterPro" id="IPR032828">
    <property type="entry name" value="PolyA_RNA-bd"/>
</dbReference>
<dbReference type="GO" id="GO:0000166">
    <property type="term" value="F:nucleotide binding"/>
    <property type="evidence" value="ECO:0007669"/>
    <property type="project" value="UniProtKB-KW"/>
</dbReference>
<accession>A0A4U9R9R8</accession>
<gene>
    <name evidence="13" type="primary">cca</name>
    <name evidence="13" type="ORF">NCTC503_01213</name>
</gene>
<dbReference type="Pfam" id="PF01743">
    <property type="entry name" value="PolyA_pol"/>
    <property type="match status" value="1"/>
</dbReference>
<evidence type="ECO:0000259" key="10">
    <source>
        <dbReference type="Pfam" id="PF01743"/>
    </source>
</evidence>
<comment type="similarity">
    <text evidence="9">Belongs to the tRNA nucleotidyltransferase/poly(A) polymerase family.</text>
</comment>
<organism evidence="13 14">
    <name type="scientific">Hathewaya histolytica</name>
    <name type="common">Clostridium histolyticum</name>
    <dbReference type="NCBI Taxonomy" id="1498"/>
    <lineage>
        <taxon>Bacteria</taxon>
        <taxon>Bacillati</taxon>
        <taxon>Bacillota</taxon>
        <taxon>Clostridia</taxon>
        <taxon>Eubacteriales</taxon>
        <taxon>Clostridiaceae</taxon>
        <taxon>Hathewaya</taxon>
    </lineage>
</organism>
<reference evidence="13 14" key="1">
    <citation type="submission" date="2019-05" db="EMBL/GenBank/DDBJ databases">
        <authorList>
            <consortium name="Pathogen Informatics"/>
        </authorList>
    </citation>
    <scope>NUCLEOTIDE SEQUENCE [LARGE SCALE GENOMIC DNA]</scope>
    <source>
        <strain evidence="13 14">NCTC503</strain>
    </source>
</reference>
<dbReference type="InterPro" id="IPR002646">
    <property type="entry name" value="PolA_pol_head_dom"/>
</dbReference>
<keyword evidence="5" id="KW-0479">Metal-binding</keyword>
<proteinExistence type="inferred from homology"/>
<dbReference type="Pfam" id="PF12627">
    <property type="entry name" value="PolyA_pol_RNAbd"/>
    <property type="match status" value="1"/>
</dbReference>
<dbReference type="NCBIfam" id="NF009814">
    <property type="entry name" value="PRK13299.1"/>
    <property type="match status" value="1"/>
</dbReference>
<dbReference type="Gene3D" id="3.30.460.10">
    <property type="entry name" value="Beta Polymerase, domain 2"/>
    <property type="match status" value="1"/>
</dbReference>
<evidence type="ECO:0000313" key="14">
    <source>
        <dbReference type="Proteomes" id="UP000308489"/>
    </source>
</evidence>
<keyword evidence="3" id="KW-0819">tRNA processing</keyword>
<evidence type="ECO:0000256" key="2">
    <source>
        <dbReference type="ARBA" id="ARBA00022679"/>
    </source>
</evidence>
<evidence type="ECO:0000313" key="13">
    <source>
        <dbReference type="EMBL" id="VTQ88274.1"/>
    </source>
</evidence>
<dbReference type="GO" id="GO:1990817">
    <property type="term" value="F:poly(A) RNA polymerase activity"/>
    <property type="evidence" value="ECO:0007669"/>
    <property type="project" value="UniProtKB-EC"/>
</dbReference>
<keyword evidence="2 9" id="KW-0808">Transferase</keyword>
<evidence type="ECO:0000256" key="7">
    <source>
        <dbReference type="ARBA" id="ARBA00022842"/>
    </source>
</evidence>
<dbReference type="CDD" id="cd05398">
    <property type="entry name" value="NT_ClassII-CCAase"/>
    <property type="match status" value="1"/>
</dbReference>
<dbReference type="EC" id="2.7.7.19" evidence="13"/>
<dbReference type="Pfam" id="PF13735">
    <property type="entry name" value="tRNA_NucTran2_2"/>
    <property type="match status" value="1"/>
</dbReference>
<keyword evidence="14" id="KW-1185">Reference proteome</keyword>
<feature type="domain" description="Poly A polymerase head" evidence="10">
    <location>
        <begin position="28"/>
        <end position="151"/>
    </location>
</feature>
<feature type="domain" description="CCA-adding enzyme C-terminal" evidence="12">
    <location>
        <begin position="298"/>
        <end position="444"/>
    </location>
</feature>
<keyword evidence="7" id="KW-0460">Magnesium</keyword>
<dbReference type="EC" id="2.7.7.72" evidence="13"/>
<name>A0A4U9R9R8_HATHI</name>
<keyword evidence="6" id="KW-0547">Nucleotide-binding</keyword>
<dbReference type="SUPFAM" id="SSF81891">
    <property type="entry name" value="Poly A polymerase C-terminal region-like"/>
    <property type="match status" value="1"/>
</dbReference>
<evidence type="ECO:0000256" key="6">
    <source>
        <dbReference type="ARBA" id="ARBA00022741"/>
    </source>
</evidence>
<dbReference type="KEGG" id="hhw:NCTC503_01213"/>
<comment type="cofactor">
    <cofactor evidence="1">
        <name>Mg(2+)</name>
        <dbReference type="ChEBI" id="CHEBI:18420"/>
    </cofactor>
</comment>
<dbReference type="PANTHER" id="PTHR46173:SF1">
    <property type="entry name" value="CCA TRNA NUCLEOTIDYLTRANSFERASE 1, MITOCHONDRIAL"/>
    <property type="match status" value="1"/>
</dbReference>
<dbReference type="OrthoDB" id="9805698at2"/>
<sequence>MIYKDVKINIPNGANYIISTLNKFNYEAYIVGGAVRDSVLGKVPNDYDITTNALPEEIERIFNSLKIKTIPTGIKHGTITVLIEELSYEVTTFRIDGEYRDNRRPEEVIFTSFLQEDLKRRDFTINAMAYNKDEGLIDYFNGVEDLKKGVIKAVGEPLKRFSEDALRMMRTVRFSAQLGFSIDKDTEDAIINLSHNIKYVSIERIREEFNKILLSSNPNAIDKLSEYGLIQYFIPQYKLCECTLQNNPHHIYNVAEHIISSVGNVEQDLPLRLTMFLHDIGKPECKTTDEKGVDHFYCHAEKSSYIAYNLLKEMKYDNKTIDKVITLIKYHDSFINNTKGIKKLLNKIGEDNFRDLLKVRKADILAQNPEFIEEKLLSLKVIENKLEVILKEEQCFKIKDLKIRGLDLINIGIEGKNIGIVLKKLLDLVIDDYSINYREKLLELAKKLKNELL</sequence>
<dbReference type="GO" id="GO:0046872">
    <property type="term" value="F:metal ion binding"/>
    <property type="evidence" value="ECO:0007669"/>
    <property type="project" value="UniProtKB-KW"/>
</dbReference>
<dbReference type="InterPro" id="IPR043519">
    <property type="entry name" value="NT_sf"/>
</dbReference>
<evidence type="ECO:0000256" key="9">
    <source>
        <dbReference type="RuleBase" id="RU003953"/>
    </source>
</evidence>
<evidence type="ECO:0000256" key="8">
    <source>
        <dbReference type="ARBA" id="ARBA00022884"/>
    </source>
</evidence>
<dbReference type="EMBL" id="LR590481">
    <property type="protein sequence ID" value="VTQ88274.1"/>
    <property type="molecule type" value="Genomic_DNA"/>
</dbReference>
<dbReference type="InterPro" id="IPR032810">
    <property type="entry name" value="CCA-adding_enz_C"/>
</dbReference>
<evidence type="ECO:0000259" key="11">
    <source>
        <dbReference type="Pfam" id="PF12627"/>
    </source>
</evidence>
<dbReference type="RefSeq" id="WP_138209899.1">
    <property type="nucleotide sequence ID" value="NZ_CBCRUQ010000022.1"/>
</dbReference>
<evidence type="ECO:0000259" key="12">
    <source>
        <dbReference type="Pfam" id="PF13735"/>
    </source>
</evidence>
<feature type="domain" description="tRNA nucleotidyltransferase/poly(A) polymerase RNA and SrmB- binding" evidence="11">
    <location>
        <begin position="179"/>
        <end position="237"/>
    </location>
</feature>
<evidence type="ECO:0000256" key="5">
    <source>
        <dbReference type="ARBA" id="ARBA00022723"/>
    </source>
</evidence>
<dbReference type="InterPro" id="IPR050264">
    <property type="entry name" value="Bact_CCA-adding_enz_type3_sf"/>
</dbReference>
<dbReference type="GO" id="GO:0004810">
    <property type="term" value="F:CCA tRNA nucleotidyltransferase activity"/>
    <property type="evidence" value="ECO:0007669"/>
    <property type="project" value="UniProtKB-EC"/>
</dbReference>
<dbReference type="SUPFAM" id="SSF81301">
    <property type="entry name" value="Nucleotidyltransferase"/>
    <property type="match status" value="1"/>
</dbReference>
<keyword evidence="8 9" id="KW-0694">RNA-binding</keyword>
<evidence type="ECO:0000256" key="1">
    <source>
        <dbReference type="ARBA" id="ARBA00001946"/>
    </source>
</evidence>
<evidence type="ECO:0000256" key="4">
    <source>
        <dbReference type="ARBA" id="ARBA00022695"/>
    </source>
</evidence>
<dbReference type="GO" id="GO:0000049">
    <property type="term" value="F:tRNA binding"/>
    <property type="evidence" value="ECO:0007669"/>
    <property type="project" value="TreeGrafter"/>
</dbReference>
<dbReference type="Gene3D" id="1.10.3090.10">
    <property type="entry name" value="cca-adding enzyme, domain 2"/>
    <property type="match status" value="1"/>
</dbReference>
<dbReference type="AlphaFoldDB" id="A0A4U9R9R8"/>
<protein>
    <submittedName>
        <fullName evidence="13">Poly(A) polymerase</fullName>
        <ecNumber evidence="13">2.7.7.19</ecNumber>
        <ecNumber evidence="13">2.7.7.72</ecNumber>
    </submittedName>
</protein>
<keyword evidence="4 13" id="KW-0548">Nucleotidyltransferase</keyword>
<dbReference type="PANTHER" id="PTHR46173">
    <property type="entry name" value="CCA TRNA NUCLEOTIDYLTRANSFERASE 1, MITOCHONDRIAL"/>
    <property type="match status" value="1"/>
</dbReference>
<dbReference type="Proteomes" id="UP000308489">
    <property type="component" value="Chromosome 1"/>
</dbReference>
<evidence type="ECO:0000256" key="3">
    <source>
        <dbReference type="ARBA" id="ARBA00022694"/>
    </source>
</evidence>
<dbReference type="GO" id="GO:0008033">
    <property type="term" value="P:tRNA processing"/>
    <property type="evidence" value="ECO:0007669"/>
    <property type="project" value="UniProtKB-KW"/>
</dbReference>